<proteinExistence type="predicted"/>
<sequence length="645" mass="70325">MEEEEMEEEEMEEEIYEEEEEMEMEEEEMEEEEMEEEEMGGGDGDGGGGDGGGGDGEGGDIGDAVEDDDVGRERDKYGSKTYVYIITAHQLRRKNFQHPKHPEQLVSGLFPGLYFLGGPRRRLLLVLLLPQQAENQKNGNPQRLLPTAPGETSGIKIQITKENGTSSPHLESPPSLQTARGILCEAPLCRERSSGGQHTRAAWHSSGVNRGTCEKPLIGNNMDNQVTPHKHAIAEDMQDLVVLEEQGRKRGADERSPATNLIFKEGGRNVIPGIGDQTGNLIQVWNVQLEGHIVMWGPLDATEEETGDGIKATSCLLKDLFPGVPQPVIMEGAVAPTVVWTGTHARYINLAFAQPEIAVVFQATTYVQFPLPAIPIGVDRENSRAEVAAGSMVLDIGATKPLTGALQTTSTHKGSEEGINHRWVRRAHPELFVIVLKPETYAWLVTRGKHQIEVNFATEEDCAGGNRQLVAAVTLRISEYSRKGAKRGGWERRGRGAPPSVNLDQIVTKAAEEVVRAAREAATAEQQGITDAVATRLRGVEQSVKDLVTKCEKGLESTRLGTAETTGAVQRSNTLFINFATTWTQQAQQTARAEGAASIAVLEAELMLANAREKAVHIWKYGEIPAGQKATGQLEEGWATTVKQA</sequence>
<evidence type="ECO:0000256" key="1">
    <source>
        <dbReference type="SAM" id="MobiDB-lite"/>
    </source>
</evidence>
<keyword evidence="3" id="KW-1185">Reference proteome</keyword>
<feature type="compositionally biased region" description="Gly residues" evidence="1">
    <location>
        <begin position="41"/>
        <end position="56"/>
    </location>
</feature>
<evidence type="ECO:0000313" key="2">
    <source>
        <dbReference type="EMBL" id="KAK3287671.1"/>
    </source>
</evidence>
<reference evidence="2 3" key="1">
    <citation type="journal article" date="2015" name="Genome Biol. Evol.">
        <title>Comparative Genomics of a Bacterivorous Green Alga Reveals Evolutionary Causalities and Consequences of Phago-Mixotrophic Mode of Nutrition.</title>
        <authorList>
            <person name="Burns J.A."/>
            <person name="Paasch A."/>
            <person name="Narechania A."/>
            <person name="Kim E."/>
        </authorList>
    </citation>
    <scope>NUCLEOTIDE SEQUENCE [LARGE SCALE GENOMIC DNA]</scope>
    <source>
        <strain evidence="2 3">PLY_AMNH</strain>
    </source>
</reference>
<accession>A0AAE0LJI2</accession>
<organism evidence="2 3">
    <name type="scientific">Cymbomonas tetramitiformis</name>
    <dbReference type="NCBI Taxonomy" id="36881"/>
    <lineage>
        <taxon>Eukaryota</taxon>
        <taxon>Viridiplantae</taxon>
        <taxon>Chlorophyta</taxon>
        <taxon>Pyramimonadophyceae</taxon>
        <taxon>Pyramimonadales</taxon>
        <taxon>Pyramimonadaceae</taxon>
        <taxon>Cymbomonas</taxon>
    </lineage>
</organism>
<comment type="caution">
    <text evidence="2">The sequence shown here is derived from an EMBL/GenBank/DDBJ whole genome shotgun (WGS) entry which is preliminary data.</text>
</comment>
<protein>
    <submittedName>
        <fullName evidence="2">Uncharacterized protein</fullName>
    </submittedName>
</protein>
<gene>
    <name evidence="2" type="ORF">CYMTET_4823</name>
</gene>
<evidence type="ECO:0000313" key="3">
    <source>
        <dbReference type="Proteomes" id="UP001190700"/>
    </source>
</evidence>
<name>A0AAE0LJI2_9CHLO</name>
<feature type="region of interest" description="Disordered" evidence="1">
    <location>
        <begin position="1"/>
        <end position="74"/>
    </location>
</feature>
<dbReference type="Proteomes" id="UP001190700">
    <property type="component" value="Unassembled WGS sequence"/>
</dbReference>
<dbReference type="EMBL" id="LGRX02000769">
    <property type="protein sequence ID" value="KAK3287671.1"/>
    <property type="molecule type" value="Genomic_DNA"/>
</dbReference>
<dbReference type="AlphaFoldDB" id="A0AAE0LJI2"/>
<feature type="compositionally biased region" description="Acidic residues" evidence="1">
    <location>
        <begin position="1"/>
        <end position="40"/>
    </location>
</feature>
<feature type="compositionally biased region" description="Acidic residues" evidence="1">
    <location>
        <begin position="57"/>
        <end position="70"/>
    </location>
</feature>